<dbReference type="RefSeq" id="WP_205376777.1">
    <property type="nucleotide sequence ID" value="NZ_JAFEJA010000001.1"/>
</dbReference>
<feature type="compositionally biased region" description="Acidic residues" evidence="1">
    <location>
        <begin position="65"/>
        <end position="82"/>
    </location>
</feature>
<comment type="caution">
    <text evidence="2">The sequence shown here is derived from an EMBL/GenBank/DDBJ whole genome shotgun (WGS) entry which is preliminary data.</text>
</comment>
<name>A0ABS2UVV5_9ACTN</name>
<evidence type="ECO:0000313" key="3">
    <source>
        <dbReference type="Proteomes" id="UP000664109"/>
    </source>
</evidence>
<evidence type="ECO:0000256" key="1">
    <source>
        <dbReference type="SAM" id="MobiDB-lite"/>
    </source>
</evidence>
<organism evidence="2 3">
    <name type="scientific">Streptomyces zhihengii</name>
    <dbReference type="NCBI Taxonomy" id="1818004"/>
    <lineage>
        <taxon>Bacteria</taxon>
        <taxon>Bacillati</taxon>
        <taxon>Actinomycetota</taxon>
        <taxon>Actinomycetes</taxon>
        <taxon>Kitasatosporales</taxon>
        <taxon>Streptomycetaceae</taxon>
        <taxon>Streptomyces</taxon>
    </lineage>
</organism>
<feature type="compositionally biased region" description="Pro residues" evidence="1">
    <location>
        <begin position="1"/>
        <end position="12"/>
    </location>
</feature>
<protein>
    <submittedName>
        <fullName evidence="2">Uncharacterized protein</fullName>
    </submittedName>
</protein>
<reference evidence="2 3" key="1">
    <citation type="journal article" date="2016" name="Arch. Microbiol.">
        <title>Streptomyces zhihengii sp. nov., isolated from rhizospheric soil of Psammosilene tunicoides.</title>
        <authorList>
            <person name="Huang M.J."/>
            <person name="Fei J.J."/>
            <person name="Salam N."/>
            <person name="Kim C.J."/>
            <person name="Hozzein W.N."/>
            <person name="Xiao M."/>
            <person name="Huang H.Q."/>
            <person name="Li W.J."/>
        </authorList>
    </citation>
    <scope>NUCLEOTIDE SEQUENCE [LARGE SCALE GENOMIC DNA]</scope>
    <source>
        <strain evidence="2 3">YIM T102</strain>
    </source>
</reference>
<dbReference type="EMBL" id="JAFEJA010000001">
    <property type="protein sequence ID" value="MBM9620997.1"/>
    <property type="molecule type" value="Genomic_DNA"/>
</dbReference>
<accession>A0ABS2UVV5</accession>
<dbReference type="Proteomes" id="UP000664109">
    <property type="component" value="Unassembled WGS sequence"/>
</dbReference>
<sequence length="82" mass="8887">MTGAPDPDPPQCEHPVEPHAGGLPRLFPGGRFCDLHTPRARRGLPEIPPGPGWPPGNYLNQRDLDQEENHDDPDPAPDPDAA</sequence>
<evidence type="ECO:0000313" key="2">
    <source>
        <dbReference type="EMBL" id="MBM9620997.1"/>
    </source>
</evidence>
<feature type="region of interest" description="Disordered" evidence="1">
    <location>
        <begin position="1"/>
        <end position="82"/>
    </location>
</feature>
<proteinExistence type="predicted"/>
<gene>
    <name evidence="2" type="ORF">JE024_20090</name>
</gene>
<keyword evidence="3" id="KW-1185">Reference proteome</keyword>